<dbReference type="Gene3D" id="1.10.510.10">
    <property type="entry name" value="Transferase(Phosphotransferase) domain 1"/>
    <property type="match status" value="1"/>
</dbReference>
<dbReference type="PANTHER" id="PTHR43895:SF32">
    <property type="entry name" value="SERINE_THREONINE-PROTEIN KINASE CHK1"/>
    <property type="match status" value="1"/>
</dbReference>
<evidence type="ECO:0000256" key="6">
    <source>
        <dbReference type="ARBA" id="ARBA00022840"/>
    </source>
</evidence>
<accession>A0A9P6ZJN3</accession>
<protein>
    <recommendedName>
        <fullName evidence="1">non-specific serine/threonine protein kinase</fullName>
        <ecNumber evidence="1">2.7.11.1</ecNumber>
    </recommendedName>
</protein>
<feature type="region of interest" description="Disordered" evidence="9">
    <location>
        <begin position="476"/>
        <end position="500"/>
    </location>
</feature>
<evidence type="ECO:0000256" key="5">
    <source>
        <dbReference type="ARBA" id="ARBA00022777"/>
    </source>
</evidence>
<dbReference type="GO" id="GO:0007165">
    <property type="term" value="P:signal transduction"/>
    <property type="evidence" value="ECO:0007669"/>
    <property type="project" value="TreeGrafter"/>
</dbReference>
<evidence type="ECO:0000313" key="12">
    <source>
        <dbReference type="Proteomes" id="UP000714275"/>
    </source>
</evidence>
<dbReference type="PROSITE" id="PS00108">
    <property type="entry name" value="PROTEIN_KINASE_ST"/>
    <property type="match status" value="1"/>
</dbReference>
<keyword evidence="3" id="KW-0808">Transferase</keyword>
<evidence type="ECO:0000256" key="8">
    <source>
        <dbReference type="ARBA" id="ARBA00048679"/>
    </source>
</evidence>
<sequence length="753" mass="85077">MDESATVDFYAVLGNERYYISVSANSKIVKIFEHLKLHYRLEVLKRITNKQCKFYKFKNPILIPDDDPVDNADIVQQCLDEHNWIEVSSERSLKALGPELRNDHVYLVIKPLQLEEERDKAIENVCKKDEELFRHLQVTVAKLQSWTKQDVEHNLDGGTWLIDERPDSIPEIEDRLGRARIYAVPSNDPPSHADPPRLLSGSNPSTIPIAPNRSIPLPDATRDLENASSYHPLFDNIFTPTIFAPTEDNPVDVKDTREFAAFFSVLRSYHQDCALLVNDSSSSQKASNFTVHFISPPFFSHRSEHFKYREQTPWEFPIFLNTLDNRNAWCKFCPISDCMVLSTSFLCPFMICEVVSQKNESDRFRMLVQGIALARVGQHFMPGGEKFFVVAIYLRANLTAERYIVTQPGADRKVFISQKDFDLTTANEAVAFLREMYNLAQELDDLAGKLDPKNKKRLGNIKVAASKVISLTSQAQHNKTPRTTLASVSEENREAGGAQDDLGVFDADDIQSILKKMDYQISFIVFGHPFLALVSNIEDDSQQGFLKFVKEGQKEIEILRYLTGIESPSNYTISPVQIWPVQGGNVISMPMAGNHLTSLSNPGAHLWPVAKQLFEAVDFMHQHGVAHLDLKPPNILLSADGGRLSIIDFNRSVRVKGTETMFRGTVGTTGYLAPEVAAGQGLYSAIRADLWSCGKTLEELCSLCRPSRDRNALLEIARELMNEDPSQRPMVLDVLKRLAYYKVDANTEPSYLR</sequence>
<proteinExistence type="predicted"/>
<organism evidence="11 12">
    <name type="scientific">Suillus placidus</name>
    <dbReference type="NCBI Taxonomy" id="48579"/>
    <lineage>
        <taxon>Eukaryota</taxon>
        <taxon>Fungi</taxon>
        <taxon>Dikarya</taxon>
        <taxon>Basidiomycota</taxon>
        <taxon>Agaricomycotina</taxon>
        <taxon>Agaricomycetes</taxon>
        <taxon>Agaricomycetidae</taxon>
        <taxon>Boletales</taxon>
        <taxon>Suillineae</taxon>
        <taxon>Suillaceae</taxon>
        <taxon>Suillus</taxon>
    </lineage>
</organism>
<reference evidence="11" key="1">
    <citation type="journal article" date="2020" name="New Phytol.">
        <title>Comparative genomics reveals dynamic genome evolution in host specialist ectomycorrhizal fungi.</title>
        <authorList>
            <person name="Lofgren L.A."/>
            <person name="Nguyen N.H."/>
            <person name="Vilgalys R."/>
            <person name="Ruytinx J."/>
            <person name="Liao H.L."/>
            <person name="Branco S."/>
            <person name="Kuo A."/>
            <person name="LaButti K."/>
            <person name="Lipzen A."/>
            <person name="Andreopoulos W."/>
            <person name="Pangilinan J."/>
            <person name="Riley R."/>
            <person name="Hundley H."/>
            <person name="Na H."/>
            <person name="Barry K."/>
            <person name="Grigoriev I.V."/>
            <person name="Stajich J.E."/>
            <person name="Kennedy P.G."/>
        </authorList>
    </citation>
    <scope>NUCLEOTIDE SEQUENCE</scope>
    <source>
        <strain evidence="11">DOB743</strain>
    </source>
</reference>
<dbReference type="InterPro" id="IPR008271">
    <property type="entry name" value="Ser/Thr_kinase_AS"/>
</dbReference>
<dbReference type="GO" id="GO:0004674">
    <property type="term" value="F:protein serine/threonine kinase activity"/>
    <property type="evidence" value="ECO:0007669"/>
    <property type="project" value="UniProtKB-KW"/>
</dbReference>
<keyword evidence="5" id="KW-0418">Kinase</keyword>
<dbReference type="PROSITE" id="PS50011">
    <property type="entry name" value="PROTEIN_KINASE_DOM"/>
    <property type="match status" value="1"/>
</dbReference>
<gene>
    <name evidence="11" type="ORF">EV702DRAFT_1012240</name>
</gene>
<evidence type="ECO:0000256" key="3">
    <source>
        <dbReference type="ARBA" id="ARBA00022679"/>
    </source>
</evidence>
<comment type="catalytic activity">
    <reaction evidence="8">
        <text>L-seryl-[protein] + ATP = O-phospho-L-seryl-[protein] + ADP + H(+)</text>
        <dbReference type="Rhea" id="RHEA:17989"/>
        <dbReference type="Rhea" id="RHEA-COMP:9863"/>
        <dbReference type="Rhea" id="RHEA-COMP:11604"/>
        <dbReference type="ChEBI" id="CHEBI:15378"/>
        <dbReference type="ChEBI" id="CHEBI:29999"/>
        <dbReference type="ChEBI" id="CHEBI:30616"/>
        <dbReference type="ChEBI" id="CHEBI:83421"/>
        <dbReference type="ChEBI" id="CHEBI:456216"/>
        <dbReference type="EC" id="2.7.11.1"/>
    </reaction>
</comment>
<evidence type="ECO:0000313" key="11">
    <source>
        <dbReference type="EMBL" id="KAG1769099.1"/>
    </source>
</evidence>
<dbReference type="PANTHER" id="PTHR43895">
    <property type="entry name" value="CALCIUM/CALMODULIN-DEPENDENT PROTEIN KINASE KINASE-RELATED"/>
    <property type="match status" value="1"/>
</dbReference>
<dbReference type="SMART" id="SM00220">
    <property type="entry name" value="S_TKc"/>
    <property type="match status" value="1"/>
</dbReference>
<name>A0A9P6ZJN3_9AGAM</name>
<comment type="caution">
    <text evidence="11">The sequence shown here is derived from an EMBL/GenBank/DDBJ whole genome shotgun (WGS) entry which is preliminary data.</text>
</comment>
<dbReference type="OrthoDB" id="2692480at2759"/>
<feature type="region of interest" description="Disordered" evidence="9">
    <location>
        <begin position="183"/>
        <end position="215"/>
    </location>
</feature>
<dbReference type="Proteomes" id="UP000714275">
    <property type="component" value="Unassembled WGS sequence"/>
</dbReference>
<dbReference type="InterPro" id="IPR011009">
    <property type="entry name" value="Kinase-like_dom_sf"/>
</dbReference>
<feature type="compositionally biased region" description="Polar residues" evidence="9">
    <location>
        <begin position="476"/>
        <end position="489"/>
    </location>
</feature>
<comment type="catalytic activity">
    <reaction evidence="7">
        <text>L-threonyl-[protein] + ATP = O-phospho-L-threonyl-[protein] + ADP + H(+)</text>
        <dbReference type="Rhea" id="RHEA:46608"/>
        <dbReference type="Rhea" id="RHEA-COMP:11060"/>
        <dbReference type="Rhea" id="RHEA-COMP:11605"/>
        <dbReference type="ChEBI" id="CHEBI:15378"/>
        <dbReference type="ChEBI" id="CHEBI:30013"/>
        <dbReference type="ChEBI" id="CHEBI:30616"/>
        <dbReference type="ChEBI" id="CHEBI:61977"/>
        <dbReference type="ChEBI" id="CHEBI:456216"/>
        <dbReference type="EC" id="2.7.11.1"/>
    </reaction>
</comment>
<evidence type="ECO:0000256" key="4">
    <source>
        <dbReference type="ARBA" id="ARBA00022741"/>
    </source>
</evidence>
<evidence type="ECO:0000256" key="9">
    <source>
        <dbReference type="SAM" id="MobiDB-lite"/>
    </source>
</evidence>
<dbReference type="EC" id="2.7.11.1" evidence="1"/>
<evidence type="ECO:0000256" key="1">
    <source>
        <dbReference type="ARBA" id="ARBA00012513"/>
    </source>
</evidence>
<keyword evidence="2" id="KW-0723">Serine/threonine-protein kinase</keyword>
<dbReference type="Pfam" id="PF00069">
    <property type="entry name" value="Pkinase"/>
    <property type="match status" value="1"/>
</dbReference>
<dbReference type="SUPFAM" id="SSF56112">
    <property type="entry name" value="Protein kinase-like (PK-like)"/>
    <property type="match status" value="1"/>
</dbReference>
<dbReference type="GO" id="GO:0005524">
    <property type="term" value="F:ATP binding"/>
    <property type="evidence" value="ECO:0007669"/>
    <property type="project" value="UniProtKB-KW"/>
</dbReference>
<keyword evidence="6" id="KW-0067">ATP-binding</keyword>
<keyword evidence="4" id="KW-0547">Nucleotide-binding</keyword>
<evidence type="ECO:0000256" key="2">
    <source>
        <dbReference type="ARBA" id="ARBA00022527"/>
    </source>
</evidence>
<evidence type="ECO:0000256" key="7">
    <source>
        <dbReference type="ARBA" id="ARBA00047899"/>
    </source>
</evidence>
<dbReference type="InterPro" id="IPR000719">
    <property type="entry name" value="Prot_kinase_dom"/>
</dbReference>
<evidence type="ECO:0000259" key="10">
    <source>
        <dbReference type="PROSITE" id="PS50011"/>
    </source>
</evidence>
<keyword evidence="12" id="KW-1185">Reference proteome</keyword>
<dbReference type="EMBL" id="JABBWD010000074">
    <property type="protein sequence ID" value="KAG1769099.1"/>
    <property type="molecule type" value="Genomic_DNA"/>
</dbReference>
<dbReference type="AlphaFoldDB" id="A0A9P6ZJN3"/>
<feature type="domain" description="Protein kinase" evidence="10">
    <location>
        <begin position="400"/>
        <end position="753"/>
    </location>
</feature>